<evidence type="ECO:0000259" key="1">
    <source>
        <dbReference type="Pfam" id="PF13577"/>
    </source>
</evidence>
<dbReference type="RefSeq" id="WP_213008824.1">
    <property type="nucleotide sequence ID" value="NZ_BOQN01000062.1"/>
</dbReference>
<reference evidence="2 3" key="1">
    <citation type="submission" date="2021-03" db="EMBL/GenBank/DDBJ databases">
        <title>Whole genome shotgun sequence of Actinoplanes toevensis NBRC 105298.</title>
        <authorList>
            <person name="Komaki H."/>
            <person name="Tamura T."/>
        </authorList>
    </citation>
    <scope>NUCLEOTIDE SEQUENCE [LARGE SCALE GENOMIC DNA]</scope>
    <source>
        <strain evidence="2 3">NBRC 105298</strain>
    </source>
</reference>
<dbReference type="SUPFAM" id="SSF54427">
    <property type="entry name" value="NTF2-like"/>
    <property type="match status" value="1"/>
</dbReference>
<name>A0A919W1Y6_9ACTN</name>
<protein>
    <recommendedName>
        <fullName evidence="1">SnoaL-like domain-containing protein</fullName>
    </recommendedName>
</protein>
<dbReference type="Pfam" id="PF13577">
    <property type="entry name" value="SnoaL_4"/>
    <property type="match status" value="1"/>
</dbReference>
<evidence type="ECO:0000313" key="2">
    <source>
        <dbReference type="EMBL" id="GIM92987.1"/>
    </source>
</evidence>
<dbReference type="EMBL" id="BOQN01000062">
    <property type="protein sequence ID" value="GIM92987.1"/>
    <property type="molecule type" value="Genomic_DNA"/>
</dbReference>
<feature type="domain" description="SnoaL-like" evidence="1">
    <location>
        <begin position="9"/>
        <end position="149"/>
    </location>
</feature>
<sequence length="170" mass="19324">MTDNASIRYLLDRIAIQDVIATYGLGQDLHQGQDEDQTLMTQWSQVFSPDAVIDASEVGQSAAITLADYVDFMRGRDRKGTEGLGKLFSRWQHREGHAVVTLYGDRATAVSPFLHLHETRDGQANVIHTGLWHDQLRRRPEGWRIVHRRLSNGFFNTLARIEDPSGLLER</sequence>
<comment type="caution">
    <text evidence="2">The sequence shown here is derived from an EMBL/GenBank/DDBJ whole genome shotgun (WGS) entry which is preliminary data.</text>
</comment>
<dbReference type="AlphaFoldDB" id="A0A919W1Y6"/>
<proteinExistence type="predicted"/>
<dbReference type="Proteomes" id="UP000677082">
    <property type="component" value="Unassembled WGS sequence"/>
</dbReference>
<evidence type="ECO:0000313" key="3">
    <source>
        <dbReference type="Proteomes" id="UP000677082"/>
    </source>
</evidence>
<organism evidence="2 3">
    <name type="scientific">Paractinoplanes toevensis</name>
    <dbReference type="NCBI Taxonomy" id="571911"/>
    <lineage>
        <taxon>Bacteria</taxon>
        <taxon>Bacillati</taxon>
        <taxon>Actinomycetota</taxon>
        <taxon>Actinomycetes</taxon>
        <taxon>Micromonosporales</taxon>
        <taxon>Micromonosporaceae</taxon>
        <taxon>Paractinoplanes</taxon>
    </lineage>
</organism>
<gene>
    <name evidence="2" type="ORF">Ato02nite_047800</name>
</gene>
<accession>A0A919W1Y6</accession>
<dbReference type="InterPro" id="IPR037401">
    <property type="entry name" value="SnoaL-like"/>
</dbReference>
<keyword evidence="3" id="KW-1185">Reference proteome</keyword>
<dbReference type="InterPro" id="IPR032710">
    <property type="entry name" value="NTF2-like_dom_sf"/>
</dbReference>
<dbReference type="Gene3D" id="3.10.450.50">
    <property type="match status" value="1"/>
</dbReference>